<dbReference type="EMBL" id="GGEC01001432">
    <property type="protein sequence ID" value="MBW81915.1"/>
    <property type="molecule type" value="Transcribed_RNA"/>
</dbReference>
<name>A0A2P2IL57_RHIMU</name>
<sequence length="20" mass="2306">METENKSPSLSSLSKHHKKH</sequence>
<proteinExistence type="predicted"/>
<organism evidence="2">
    <name type="scientific">Rhizophora mucronata</name>
    <name type="common">Asiatic mangrove</name>
    <dbReference type="NCBI Taxonomy" id="61149"/>
    <lineage>
        <taxon>Eukaryota</taxon>
        <taxon>Viridiplantae</taxon>
        <taxon>Streptophyta</taxon>
        <taxon>Embryophyta</taxon>
        <taxon>Tracheophyta</taxon>
        <taxon>Spermatophyta</taxon>
        <taxon>Magnoliopsida</taxon>
        <taxon>eudicotyledons</taxon>
        <taxon>Gunneridae</taxon>
        <taxon>Pentapetalae</taxon>
        <taxon>rosids</taxon>
        <taxon>fabids</taxon>
        <taxon>Malpighiales</taxon>
        <taxon>Rhizophoraceae</taxon>
        <taxon>Rhizophora</taxon>
    </lineage>
</organism>
<accession>A0A2P2IL57</accession>
<evidence type="ECO:0000313" key="2">
    <source>
        <dbReference type="EMBL" id="MBW81915.1"/>
    </source>
</evidence>
<dbReference type="AlphaFoldDB" id="A0A2P2IL57"/>
<feature type="compositionally biased region" description="Low complexity" evidence="1">
    <location>
        <begin position="1"/>
        <end position="13"/>
    </location>
</feature>
<feature type="region of interest" description="Disordered" evidence="1">
    <location>
        <begin position="1"/>
        <end position="20"/>
    </location>
</feature>
<reference evidence="2" key="1">
    <citation type="submission" date="2018-02" db="EMBL/GenBank/DDBJ databases">
        <title>Rhizophora mucronata_Transcriptome.</title>
        <authorList>
            <person name="Meera S.P."/>
            <person name="Sreeshan A."/>
            <person name="Augustine A."/>
        </authorList>
    </citation>
    <scope>NUCLEOTIDE SEQUENCE</scope>
    <source>
        <tissue evidence="2">Leaf</tissue>
    </source>
</reference>
<evidence type="ECO:0000256" key="1">
    <source>
        <dbReference type="SAM" id="MobiDB-lite"/>
    </source>
</evidence>
<protein>
    <submittedName>
        <fullName evidence="2">Uncharacterized protein</fullName>
    </submittedName>
</protein>